<dbReference type="Gene3D" id="1.20.120.30">
    <property type="entry name" value="Aspartate receptor, ligand-binding domain"/>
    <property type="match status" value="1"/>
</dbReference>
<sequence>MESNTSQGSKARKFKDQRQVFTFFVEEMMFGLSVDNVLMLDQNIDKIQRVPVEEQGFCGVIKFQGVVVPVFDFAHRVGVRSGFDAKKQLLEQIKQRELQHLEWVKQLSQSLTHGDAFLLDLAASDCDSALWFRQFDSRDETLNDIIHAFIDPHNQLHQTGEQALNQVRREGSDNVVNDFKHKANQVFLTLKTLGRRAKEQIESDMRQVLLFITDDGKTPRYALLIDEINDVISYDAAELQSTANGALSQLKKIREILLGIYSRDDQKDCLLFDINKLADEQQTQVKSTA</sequence>
<dbReference type="SUPFAM" id="SSF50341">
    <property type="entry name" value="CheW-like"/>
    <property type="match status" value="1"/>
</dbReference>
<accession>A0A0A0BG17</accession>
<gene>
    <name evidence="1" type="ORF">LP43_1937</name>
</gene>
<dbReference type="EMBL" id="JRQD01000005">
    <property type="protein sequence ID" value="KGM06064.1"/>
    <property type="molecule type" value="Genomic_DNA"/>
</dbReference>
<evidence type="ECO:0000313" key="1">
    <source>
        <dbReference type="EMBL" id="KGM06064.1"/>
    </source>
</evidence>
<name>A0A0A0BG17_9GAMM</name>
<organism evidence="1 2">
    <name type="scientific">Methylophaga thiooxydans</name>
    <dbReference type="NCBI Taxonomy" id="392484"/>
    <lineage>
        <taxon>Bacteria</taxon>
        <taxon>Pseudomonadati</taxon>
        <taxon>Pseudomonadota</taxon>
        <taxon>Gammaproteobacteria</taxon>
        <taxon>Thiotrichales</taxon>
        <taxon>Piscirickettsiaceae</taxon>
        <taxon>Methylophaga</taxon>
    </lineage>
</organism>
<dbReference type="GO" id="GO:0006935">
    <property type="term" value="P:chemotaxis"/>
    <property type="evidence" value="ECO:0007669"/>
    <property type="project" value="InterPro"/>
</dbReference>
<dbReference type="Proteomes" id="UP000029999">
    <property type="component" value="Unassembled WGS sequence"/>
</dbReference>
<reference evidence="1 2" key="1">
    <citation type="submission" date="2014-09" db="EMBL/GenBank/DDBJ databases">
        <authorList>
            <person name="Grob C."/>
            <person name="Taubert M."/>
            <person name="Howat A.M."/>
            <person name="Burns O.J."/>
            <person name="Dixon J.L."/>
            <person name="Chen Y."/>
            <person name="Murrell J.C."/>
        </authorList>
    </citation>
    <scope>NUCLEOTIDE SEQUENCE [LARGE SCALE GENOMIC DNA]</scope>
    <source>
        <strain evidence="1">L4</strain>
    </source>
</reference>
<comment type="caution">
    <text evidence="1">The sequence shown here is derived from an EMBL/GenBank/DDBJ whole genome shotgun (WGS) entry which is preliminary data.</text>
</comment>
<evidence type="ECO:0000313" key="2">
    <source>
        <dbReference type="Proteomes" id="UP000029999"/>
    </source>
</evidence>
<proteinExistence type="predicted"/>
<dbReference type="STRING" id="392484.LP43_1937"/>
<dbReference type="AlphaFoldDB" id="A0A0A0BG17"/>
<dbReference type="RefSeq" id="WP_036314615.1">
    <property type="nucleotide sequence ID" value="NZ_JRQD01000005.1"/>
</dbReference>
<dbReference type="GO" id="GO:0007165">
    <property type="term" value="P:signal transduction"/>
    <property type="evidence" value="ECO:0007669"/>
    <property type="project" value="InterPro"/>
</dbReference>
<dbReference type="InterPro" id="IPR036061">
    <property type="entry name" value="CheW-like_dom_sf"/>
</dbReference>
<protein>
    <submittedName>
        <fullName evidence="1">Methyl-accepting chemotaxis protein</fullName>
    </submittedName>
</protein>